<evidence type="ECO:0000256" key="1">
    <source>
        <dbReference type="ARBA" id="ARBA00022798"/>
    </source>
</evidence>
<evidence type="ECO:0000313" key="10">
    <source>
        <dbReference type="Proteomes" id="UP000547458"/>
    </source>
</evidence>
<dbReference type="Pfam" id="PF01614">
    <property type="entry name" value="IclR_C"/>
    <property type="match status" value="1"/>
</dbReference>
<comment type="caution">
    <text evidence="9">The sequence shown here is derived from an EMBL/GenBank/DDBJ whole genome shotgun (WGS) entry which is preliminary data.</text>
</comment>
<accession>A0A846RQW2</accession>
<dbReference type="EMBL" id="JAATJL010000001">
    <property type="protein sequence ID" value="NJC21486.1"/>
    <property type="molecule type" value="Genomic_DNA"/>
</dbReference>
<comment type="function">
    <text evidence="5">May be an activator protein for the gylABX operon.</text>
</comment>
<dbReference type="GO" id="GO:0003677">
    <property type="term" value="F:DNA binding"/>
    <property type="evidence" value="ECO:0007669"/>
    <property type="project" value="UniProtKB-KW"/>
</dbReference>
<evidence type="ECO:0000259" key="8">
    <source>
        <dbReference type="PROSITE" id="PS51078"/>
    </source>
</evidence>
<dbReference type="InterPro" id="IPR005471">
    <property type="entry name" value="Tscrpt_reg_IclR_N"/>
</dbReference>
<gene>
    <name evidence="9" type="ORF">BJ994_000562</name>
</gene>
<feature type="domain" description="HTH iclR-type" evidence="7">
    <location>
        <begin position="8"/>
        <end position="69"/>
    </location>
</feature>
<dbReference type="PROSITE" id="PS51078">
    <property type="entry name" value="ICLR_ED"/>
    <property type="match status" value="1"/>
</dbReference>
<dbReference type="InterPro" id="IPR029016">
    <property type="entry name" value="GAF-like_dom_sf"/>
</dbReference>
<dbReference type="SUPFAM" id="SSF55781">
    <property type="entry name" value="GAF domain-like"/>
    <property type="match status" value="1"/>
</dbReference>
<evidence type="ECO:0000256" key="2">
    <source>
        <dbReference type="ARBA" id="ARBA00023015"/>
    </source>
</evidence>
<dbReference type="Gene3D" id="3.30.450.40">
    <property type="match status" value="1"/>
</dbReference>
<organism evidence="9 10">
    <name type="scientific">Arthrobacter pigmenti</name>
    <dbReference type="NCBI Taxonomy" id="271432"/>
    <lineage>
        <taxon>Bacteria</taxon>
        <taxon>Bacillati</taxon>
        <taxon>Actinomycetota</taxon>
        <taxon>Actinomycetes</taxon>
        <taxon>Micrococcales</taxon>
        <taxon>Micrococcaceae</taxon>
        <taxon>Arthrobacter</taxon>
    </lineage>
</organism>
<evidence type="ECO:0000256" key="4">
    <source>
        <dbReference type="ARBA" id="ARBA00023163"/>
    </source>
</evidence>
<reference evidence="9 10" key="1">
    <citation type="submission" date="2020-03" db="EMBL/GenBank/DDBJ databases">
        <title>Sequencing the genomes of 1000 actinobacteria strains.</title>
        <authorList>
            <person name="Klenk H.-P."/>
        </authorList>
    </citation>
    <scope>NUCLEOTIDE SEQUENCE [LARGE SCALE GENOMIC DNA]</scope>
    <source>
        <strain evidence="9 10">DSM 16403</strain>
    </source>
</reference>
<dbReference type="InterPro" id="IPR036390">
    <property type="entry name" value="WH_DNA-bd_sf"/>
</dbReference>
<keyword evidence="2" id="KW-0805">Transcription regulation</keyword>
<dbReference type="Pfam" id="PF09339">
    <property type="entry name" value="HTH_IclR"/>
    <property type="match status" value="1"/>
</dbReference>
<evidence type="ECO:0000256" key="3">
    <source>
        <dbReference type="ARBA" id="ARBA00023125"/>
    </source>
</evidence>
<keyword evidence="10" id="KW-1185">Reference proteome</keyword>
<evidence type="ECO:0000313" key="9">
    <source>
        <dbReference type="EMBL" id="NJC21486.1"/>
    </source>
</evidence>
<evidence type="ECO:0000256" key="5">
    <source>
        <dbReference type="ARBA" id="ARBA00058938"/>
    </source>
</evidence>
<dbReference type="PANTHER" id="PTHR30136:SF35">
    <property type="entry name" value="HTH-TYPE TRANSCRIPTIONAL REGULATOR RV1719"/>
    <property type="match status" value="1"/>
</dbReference>
<protein>
    <recommendedName>
        <fullName evidence="6">Glycerol operon regulatory protein</fullName>
    </recommendedName>
</protein>
<keyword evidence="3 9" id="KW-0238">DNA-binding</keyword>
<name>A0A846RQW2_9MICC</name>
<dbReference type="PANTHER" id="PTHR30136">
    <property type="entry name" value="HELIX-TURN-HELIX TRANSCRIPTIONAL REGULATOR, ICLR FAMILY"/>
    <property type="match status" value="1"/>
</dbReference>
<dbReference type="InterPro" id="IPR050707">
    <property type="entry name" value="HTH_MetabolicPath_Reg"/>
</dbReference>
<dbReference type="GO" id="GO:0003700">
    <property type="term" value="F:DNA-binding transcription factor activity"/>
    <property type="evidence" value="ECO:0007669"/>
    <property type="project" value="TreeGrafter"/>
</dbReference>
<dbReference type="SMART" id="SM00346">
    <property type="entry name" value="HTH_ICLR"/>
    <property type="match status" value="1"/>
</dbReference>
<sequence>MVSDNGFVRSVERVAALLELLSERKSPMRMIEVAQALDLPKSTTHGLLQTLQAKELVVRDDNQRYRLSLRLFSLAATALELVDLPELARPAMEELSGSTGGTCNLAVLDGHYVLYIEKVEHRDSLVRLVTHVGTRIPAHVTALGKVLVAALPEADQKQWLTDHVFERMTDHTITDADDFRKDLLGQAKRGYALDNQELHSAITGFAAPVRDHTGTVVAALSLTYLGSSMNAGEKRGLGAQVVQAADTVSTALSNR</sequence>
<dbReference type="AlphaFoldDB" id="A0A846RQW2"/>
<keyword evidence="1" id="KW-0319">Glycerol metabolism</keyword>
<dbReference type="RefSeq" id="WP_167991261.1">
    <property type="nucleotide sequence ID" value="NZ_JAATJL010000001.1"/>
</dbReference>
<proteinExistence type="predicted"/>
<dbReference type="InterPro" id="IPR036388">
    <property type="entry name" value="WH-like_DNA-bd_sf"/>
</dbReference>
<keyword evidence="4" id="KW-0804">Transcription</keyword>
<dbReference type="GO" id="GO:0045892">
    <property type="term" value="P:negative regulation of DNA-templated transcription"/>
    <property type="evidence" value="ECO:0007669"/>
    <property type="project" value="TreeGrafter"/>
</dbReference>
<dbReference type="SUPFAM" id="SSF46785">
    <property type="entry name" value="Winged helix' DNA-binding domain"/>
    <property type="match status" value="1"/>
</dbReference>
<dbReference type="PROSITE" id="PS51077">
    <property type="entry name" value="HTH_ICLR"/>
    <property type="match status" value="1"/>
</dbReference>
<evidence type="ECO:0000256" key="6">
    <source>
        <dbReference type="ARBA" id="ARBA00070406"/>
    </source>
</evidence>
<dbReference type="GO" id="GO:0006071">
    <property type="term" value="P:glycerol metabolic process"/>
    <property type="evidence" value="ECO:0007669"/>
    <property type="project" value="UniProtKB-KW"/>
</dbReference>
<evidence type="ECO:0000259" key="7">
    <source>
        <dbReference type="PROSITE" id="PS51077"/>
    </source>
</evidence>
<dbReference type="Proteomes" id="UP000547458">
    <property type="component" value="Unassembled WGS sequence"/>
</dbReference>
<dbReference type="FunFam" id="1.10.10.10:FF:000056">
    <property type="entry name" value="IclR family transcriptional regulator"/>
    <property type="match status" value="1"/>
</dbReference>
<dbReference type="InterPro" id="IPR014757">
    <property type="entry name" value="Tscrpt_reg_IclR_C"/>
</dbReference>
<dbReference type="Gene3D" id="1.10.10.10">
    <property type="entry name" value="Winged helix-like DNA-binding domain superfamily/Winged helix DNA-binding domain"/>
    <property type="match status" value="1"/>
</dbReference>
<feature type="domain" description="IclR-ED" evidence="8">
    <location>
        <begin position="70"/>
        <end position="254"/>
    </location>
</feature>